<dbReference type="Proteomes" id="UP000530268">
    <property type="component" value="Unassembled WGS sequence"/>
</dbReference>
<name>A0A7W6E7V0_9RHOB</name>
<organism evidence="2 3">
    <name type="scientific">Sulfitobacter undariae</name>
    <dbReference type="NCBI Taxonomy" id="1563671"/>
    <lineage>
        <taxon>Bacteria</taxon>
        <taxon>Pseudomonadati</taxon>
        <taxon>Pseudomonadota</taxon>
        <taxon>Alphaproteobacteria</taxon>
        <taxon>Rhodobacterales</taxon>
        <taxon>Roseobacteraceae</taxon>
        <taxon>Sulfitobacter</taxon>
    </lineage>
</organism>
<gene>
    <name evidence="2" type="ORF">GGR95_001276</name>
</gene>
<keyword evidence="1" id="KW-0472">Membrane</keyword>
<evidence type="ECO:0000313" key="3">
    <source>
        <dbReference type="Proteomes" id="UP000530268"/>
    </source>
</evidence>
<accession>A0A7W6E7V0</accession>
<dbReference type="RefSeq" id="WP_184563939.1">
    <property type="nucleotide sequence ID" value="NZ_JACIEI010000003.1"/>
</dbReference>
<keyword evidence="3" id="KW-1185">Reference proteome</keyword>
<keyword evidence="1" id="KW-1133">Transmembrane helix</keyword>
<evidence type="ECO:0000256" key="1">
    <source>
        <dbReference type="SAM" id="Phobius"/>
    </source>
</evidence>
<sequence>MSFFVFGLVVWMLACGYTGYHKRFGLFLLVVAVGLALNALWMFLWLDANPFSYYALTAQLGALSYALGALGLGWFIGRMAGKFRESKVSPK</sequence>
<protein>
    <submittedName>
        <fullName evidence="2">Uncharacterized protein</fullName>
    </submittedName>
</protein>
<comment type="caution">
    <text evidence="2">The sequence shown here is derived from an EMBL/GenBank/DDBJ whole genome shotgun (WGS) entry which is preliminary data.</text>
</comment>
<proteinExistence type="predicted"/>
<evidence type="ECO:0000313" key="2">
    <source>
        <dbReference type="EMBL" id="MBB3993645.1"/>
    </source>
</evidence>
<feature type="transmembrane region" description="Helical" evidence="1">
    <location>
        <begin position="53"/>
        <end position="76"/>
    </location>
</feature>
<reference evidence="2 3" key="1">
    <citation type="submission" date="2020-08" db="EMBL/GenBank/DDBJ databases">
        <title>Genomic Encyclopedia of Type Strains, Phase IV (KMG-IV): sequencing the most valuable type-strain genomes for metagenomic binning, comparative biology and taxonomic classification.</title>
        <authorList>
            <person name="Goeker M."/>
        </authorList>
    </citation>
    <scope>NUCLEOTIDE SEQUENCE [LARGE SCALE GENOMIC DNA]</scope>
    <source>
        <strain evidence="2 3">DSM 102234</strain>
    </source>
</reference>
<keyword evidence="1" id="KW-0812">Transmembrane</keyword>
<feature type="transmembrane region" description="Helical" evidence="1">
    <location>
        <begin position="26"/>
        <end position="46"/>
    </location>
</feature>
<dbReference type="EMBL" id="JACIEI010000003">
    <property type="protein sequence ID" value="MBB3993645.1"/>
    <property type="molecule type" value="Genomic_DNA"/>
</dbReference>
<dbReference type="AlphaFoldDB" id="A0A7W6E7V0"/>